<comment type="caution">
    <text evidence="2">The sequence shown here is derived from an EMBL/GenBank/DDBJ whole genome shotgun (WGS) entry which is preliminary data.</text>
</comment>
<keyword evidence="3" id="KW-1185">Reference proteome</keyword>
<organism evidence="2 3">
    <name type="scientific">Camellia sinensis</name>
    <name type="common">Tea plant</name>
    <name type="synonym">Thea sinensis</name>
    <dbReference type="NCBI Taxonomy" id="4442"/>
    <lineage>
        <taxon>Eukaryota</taxon>
        <taxon>Viridiplantae</taxon>
        <taxon>Streptophyta</taxon>
        <taxon>Embryophyta</taxon>
        <taxon>Tracheophyta</taxon>
        <taxon>Spermatophyta</taxon>
        <taxon>Magnoliopsida</taxon>
        <taxon>eudicotyledons</taxon>
        <taxon>Gunneridae</taxon>
        <taxon>Pentapetalae</taxon>
        <taxon>asterids</taxon>
        <taxon>Ericales</taxon>
        <taxon>Theaceae</taxon>
        <taxon>Camellia</taxon>
    </lineage>
</organism>
<proteinExistence type="predicted"/>
<accession>A0A7J7FWY9</accession>
<evidence type="ECO:0000256" key="1">
    <source>
        <dbReference type="SAM" id="Phobius"/>
    </source>
</evidence>
<sequence>MQCFASQIMCPQMPLQIKRMYFTRYTLSPLSIISLITLLILGHVRDFFGLQLLVVLLSYVPSPIDKLCCNTCDQPCHTPFFLRSANLIFMSIPFQHYHLLSNLDIAIPSPSPIPQLKITGLKMTTHNSTMMLAKTKVS</sequence>
<dbReference type="AlphaFoldDB" id="A0A7J7FWY9"/>
<evidence type="ECO:0000313" key="2">
    <source>
        <dbReference type="EMBL" id="KAF5932158.1"/>
    </source>
</evidence>
<evidence type="ECO:0000313" key="3">
    <source>
        <dbReference type="Proteomes" id="UP000593564"/>
    </source>
</evidence>
<feature type="transmembrane region" description="Helical" evidence="1">
    <location>
        <begin position="21"/>
        <end position="41"/>
    </location>
</feature>
<dbReference type="Proteomes" id="UP000593564">
    <property type="component" value="Unassembled WGS sequence"/>
</dbReference>
<dbReference type="EMBL" id="JACBKZ010000014">
    <property type="protein sequence ID" value="KAF5932158.1"/>
    <property type="molecule type" value="Genomic_DNA"/>
</dbReference>
<reference evidence="2 3" key="2">
    <citation type="submission" date="2020-07" db="EMBL/GenBank/DDBJ databases">
        <title>Genome assembly of wild tea tree DASZ reveals pedigree and selection history of tea varieties.</title>
        <authorList>
            <person name="Zhang W."/>
        </authorList>
    </citation>
    <scope>NUCLEOTIDE SEQUENCE [LARGE SCALE GENOMIC DNA]</scope>
    <source>
        <strain evidence="3">cv. G240</strain>
        <tissue evidence="2">Leaf</tissue>
    </source>
</reference>
<keyword evidence="1" id="KW-0812">Transmembrane</keyword>
<gene>
    <name evidence="2" type="ORF">HYC85_028329</name>
</gene>
<reference evidence="3" key="1">
    <citation type="journal article" date="2020" name="Nat. Commun.">
        <title>Genome assembly of wild tea tree DASZ reveals pedigree and selection history of tea varieties.</title>
        <authorList>
            <person name="Zhang W."/>
            <person name="Zhang Y."/>
            <person name="Qiu H."/>
            <person name="Guo Y."/>
            <person name="Wan H."/>
            <person name="Zhang X."/>
            <person name="Scossa F."/>
            <person name="Alseekh S."/>
            <person name="Zhang Q."/>
            <person name="Wang P."/>
            <person name="Xu L."/>
            <person name="Schmidt M.H."/>
            <person name="Jia X."/>
            <person name="Li D."/>
            <person name="Zhu A."/>
            <person name="Guo F."/>
            <person name="Chen W."/>
            <person name="Ni D."/>
            <person name="Usadel B."/>
            <person name="Fernie A.R."/>
            <person name="Wen W."/>
        </authorList>
    </citation>
    <scope>NUCLEOTIDE SEQUENCE [LARGE SCALE GENOMIC DNA]</scope>
    <source>
        <strain evidence="3">cv. G240</strain>
    </source>
</reference>
<name>A0A7J7FWY9_CAMSI</name>
<keyword evidence="1" id="KW-1133">Transmembrane helix</keyword>
<keyword evidence="1" id="KW-0472">Membrane</keyword>
<protein>
    <submittedName>
        <fullName evidence="2">Uncharacterized protein</fullName>
    </submittedName>
</protein>